<comment type="caution">
    <text evidence="1">The sequence shown here is derived from an EMBL/GenBank/DDBJ whole genome shotgun (WGS) entry which is preliminary data.</text>
</comment>
<dbReference type="InterPro" id="IPR018561">
    <property type="entry name" value="AosR"/>
</dbReference>
<dbReference type="EMBL" id="BAABFX010000040">
    <property type="protein sequence ID" value="GAA4401153.1"/>
    <property type="molecule type" value="Genomic_DNA"/>
</dbReference>
<proteinExistence type="predicted"/>
<dbReference type="Pfam" id="PF09438">
    <property type="entry name" value="DUF2017"/>
    <property type="match status" value="1"/>
</dbReference>
<reference evidence="2" key="1">
    <citation type="journal article" date="2019" name="Int. J. Syst. Evol. Microbiol.">
        <title>The Global Catalogue of Microorganisms (GCM) 10K type strain sequencing project: providing services to taxonomists for standard genome sequencing and annotation.</title>
        <authorList>
            <consortium name="The Broad Institute Genomics Platform"/>
            <consortium name="The Broad Institute Genome Sequencing Center for Infectious Disease"/>
            <person name="Wu L."/>
            <person name="Ma J."/>
        </authorList>
    </citation>
    <scope>NUCLEOTIDE SEQUENCE [LARGE SCALE GENOMIC DNA]</scope>
    <source>
        <strain evidence="2">JCM 17738</strain>
    </source>
</reference>
<dbReference type="Proteomes" id="UP001500390">
    <property type="component" value="Unassembled WGS sequence"/>
</dbReference>
<protein>
    <submittedName>
        <fullName evidence="1">DUF2017 domain-containing protein</fullName>
    </submittedName>
</protein>
<accession>A0ABP8K785</accession>
<gene>
    <name evidence="1" type="ORF">GCM10023153_29340</name>
</gene>
<keyword evidence="2" id="KW-1185">Reference proteome</keyword>
<dbReference type="RefSeq" id="WP_159904074.1">
    <property type="nucleotide sequence ID" value="NZ_BAABFX010000040.1"/>
</dbReference>
<sequence length="210" mass="22288">MARGFRRKGRGRAASYVARLDPLERATVAGLMDQVHDLLEPPPPTTVGPGSEGQVDEFAAIVAGLGMGVTVAAQDQADLVASGAGRDPALDRLLPTANRQDDEAAAEFRRLTETGLRQRKAAGLALAASLLRAEDKVVLDEASARAFLTALTDVRLVLGERMGLRTDEDLEALEAAAGELDPDDPLGYALAVYDFLTWFQETLASAMLTA</sequence>
<organism evidence="1 2">
    <name type="scientific">Ornithinibacter aureus</name>
    <dbReference type="NCBI Taxonomy" id="622664"/>
    <lineage>
        <taxon>Bacteria</taxon>
        <taxon>Bacillati</taxon>
        <taxon>Actinomycetota</taxon>
        <taxon>Actinomycetes</taxon>
        <taxon>Micrococcales</taxon>
        <taxon>Intrasporangiaceae</taxon>
        <taxon>Ornithinibacter</taxon>
    </lineage>
</organism>
<name>A0ABP8K785_9MICO</name>
<evidence type="ECO:0000313" key="1">
    <source>
        <dbReference type="EMBL" id="GAA4401153.1"/>
    </source>
</evidence>
<evidence type="ECO:0000313" key="2">
    <source>
        <dbReference type="Proteomes" id="UP001500390"/>
    </source>
</evidence>